<evidence type="ECO:0008006" key="3">
    <source>
        <dbReference type="Google" id="ProtNLM"/>
    </source>
</evidence>
<keyword evidence="2" id="KW-1185">Reference proteome</keyword>
<comment type="caution">
    <text evidence="1">The sequence shown here is derived from an EMBL/GenBank/DDBJ whole genome shotgun (WGS) entry which is preliminary data.</text>
</comment>
<name>A0ABQ2HXP8_9PSEU</name>
<organism evidence="1 2">
    <name type="scientific">Lentzea pudingi</name>
    <dbReference type="NCBI Taxonomy" id="1789439"/>
    <lineage>
        <taxon>Bacteria</taxon>
        <taxon>Bacillati</taxon>
        <taxon>Actinomycetota</taxon>
        <taxon>Actinomycetes</taxon>
        <taxon>Pseudonocardiales</taxon>
        <taxon>Pseudonocardiaceae</taxon>
        <taxon>Lentzea</taxon>
    </lineage>
</organism>
<accession>A0ABQ2HXP8</accession>
<evidence type="ECO:0000313" key="1">
    <source>
        <dbReference type="EMBL" id="GGM92909.1"/>
    </source>
</evidence>
<sequence length="67" mass="7256">MQVEPIERPGPAAVWNWHLTCTAGEVEFDVIASRDSAGFLVEDDGGRFEIESDAASLPEVLVQRIAG</sequence>
<dbReference type="Proteomes" id="UP000597656">
    <property type="component" value="Unassembled WGS sequence"/>
</dbReference>
<protein>
    <recommendedName>
        <fullName evidence="3">Immunity protein 53</fullName>
    </recommendedName>
</protein>
<proteinExistence type="predicted"/>
<reference evidence="2" key="1">
    <citation type="journal article" date="2019" name="Int. J. Syst. Evol. Microbiol.">
        <title>The Global Catalogue of Microorganisms (GCM) 10K type strain sequencing project: providing services to taxonomists for standard genome sequencing and annotation.</title>
        <authorList>
            <consortium name="The Broad Institute Genomics Platform"/>
            <consortium name="The Broad Institute Genome Sequencing Center for Infectious Disease"/>
            <person name="Wu L."/>
            <person name="Ma J."/>
        </authorList>
    </citation>
    <scope>NUCLEOTIDE SEQUENCE [LARGE SCALE GENOMIC DNA]</scope>
    <source>
        <strain evidence="2">CGMCC 4.7319</strain>
    </source>
</reference>
<gene>
    <name evidence="1" type="ORF">GCM10011609_32960</name>
</gene>
<evidence type="ECO:0000313" key="2">
    <source>
        <dbReference type="Proteomes" id="UP000597656"/>
    </source>
</evidence>
<dbReference type="EMBL" id="BMNC01000004">
    <property type="protein sequence ID" value="GGM92909.1"/>
    <property type="molecule type" value="Genomic_DNA"/>
</dbReference>